<protein>
    <recommendedName>
        <fullName evidence="5">Actin maturation protease</fullName>
    </recommendedName>
    <alternativeName>
        <fullName evidence="6">Actin aminopeptidase ACTMAP</fullName>
    </alternativeName>
</protein>
<dbReference type="GO" id="GO:0004177">
    <property type="term" value="F:aminopeptidase activity"/>
    <property type="evidence" value="ECO:0007669"/>
    <property type="project" value="UniProtKB-KW"/>
</dbReference>
<dbReference type="PANTHER" id="PTHR28631:SF1">
    <property type="entry name" value="ACTIN MATURATION PROTEASE"/>
    <property type="match status" value="1"/>
</dbReference>
<evidence type="ECO:0000256" key="5">
    <source>
        <dbReference type="ARBA" id="ARBA00034848"/>
    </source>
</evidence>
<proteinExistence type="inferred from homology"/>
<keyword evidence="2" id="KW-0645">Protease</keyword>
<evidence type="ECO:0000256" key="1">
    <source>
        <dbReference type="ARBA" id="ARBA00022438"/>
    </source>
</evidence>
<evidence type="ECO:0000256" key="10">
    <source>
        <dbReference type="ARBA" id="ARBA00093265"/>
    </source>
</evidence>
<evidence type="ECO:0000256" key="2">
    <source>
        <dbReference type="ARBA" id="ARBA00022670"/>
    </source>
</evidence>
<evidence type="ECO:0000256" key="11">
    <source>
        <dbReference type="SAM" id="MobiDB-lite"/>
    </source>
</evidence>
<feature type="region of interest" description="Disordered" evidence="11">
    <location>
        <begin position="1"/>
        <end position="24"/>
    </location>
</feature>
<name>A0A9Q0I9V0_9TELE</name>
<evidence type="ECO:0000256" key="7">
    <source>
        <dbReference type="ARBA" id="ARBA00047999"/>
    </source>
</evidence>
<feature type="compositionally biased region" description="Pro residues" evidence="11">
    <location>
        <begin position="1"/>
        <end position="19"/>
    </location>
</feature>
<evidence type="ECO:0000313" key="13">
    <source>
        <dbReference type="Proteomes" id="UP001148018"/>
    </source>
</evidence>
<dbReference type="PANTHER" id="PTHR28631">
    <property type="entry name" value="UPF0692 PROTEIN C19ORF54"/>
    <property type="match status" value="1"/>
</dbReference>
<organism evidence="12 13">
    <name type="scientific">Muraenolepis orangiensis</name>
    <name type="common">Patagonian moray cod</name>
    <dbReference type="NCBI Taxonomy" id="630683"/>
    <lineage>
        <taxon>Eukaryota</taxon>
        <taxon>Metazoa</taxon>
        <taxon>Chordata</taxon>
        <taxon>Craniata</taxon>
        <taxon>Vertebrata</taxon>
        <taxon>Euteleostomi</taxon>
        <taxon>Actinopterygii</taxon>
        <taxon>Neopterygii</taxon>
        <taxon>Teleostei</taxon>
        <taxon>Neoteleostei</taxon>
        <taxon>Acanthomorphata</taxon>
        <taxon>Zeiogadaria</taxon>
        <taxon>Gadariae</taxon>
        <taxon>Gadiformes</taxon>
        <taxon>Muraenolepidoidei</taxon>
        <taxon>Muraenolepididae</taxon>
        <taxon>Muraenolepis</taxon>
    </lineage>
</organism>
<sequence>MELPMPPAPPPPPPPPPKDVQPTKKKLYQAIAEGRKPVEGDYAEVRLLLSQRQSRCGLVALWMAAHLRQPVLRVDMETIVETALKRSYTAQGEMFSDSVCKDHTQPDPTLPWLHLATNSGSPHPYAGARDVYILAKQGKSLHYQLWRLDTVAQSNGQLKEMDPKRRSDGTRYIVPEGGVEAGLAGQVVLLHTNTQTP</sequence>
<comment type="similarity">
    <text evidence="4">Belongs to the ACTMAP family.</text>
</comment>
<keyword evidence="13" id="KW-1185">Reference proteome</keyword>
<comment type="caution">
    <text evidence="12">The sequence shown here is derived from an EMBL/GenBank/DDBJ whole genome shotgun (WGS) entry which is preliminary data.</text>
</comment>
<dbReference type="AlphaFoldDB" id="A0A9Q0I9V0"/>
<dbReference type="Pfam" id="PF21646">
    <property type="entry name" value="ACTMAP-like_C"/>
    <property type="match status" value="1"/>
</dbReference>
<comment type="catalytic activity">
    <reaction evidence="8">
        <text>N-terminal N(alpha)-acetyl-L-cysteinyl-L-aspartyl-[protein] + H2O = N-terminal L-aspartyl-[protein] + N-acetyl-L-cysteine</text>
        <dbReference type="Rhea" id="RHEA:74579"/>
        <dbReference type="Rhea" id="RHEA-COMP:12669"/>
        <dbReference type="Rhea" id="RHEA-COMP:18395"/>
        <dbReference type="ChEBI" id="CHEBI:15377"/>
        <dbReference type="ChEBI" id="CHEBI:64720"/>
        <dbReference type="ChEBI" id="CHEBI:78236"/>
        <dbReference type="ChEBI" id="CHEBI:193599"/>
    </reaction>
    <physiologicalReaction direction="left-to-right" evidence="8">
        <dbReference type="Rhea" id="RHEA:74580"/>
    </physiologicalReaction>
</comment>
<keyword evidence="1" id="KW-0031">Aminopeptidase</keyword>
<dbReference type="EMBL" id="JANIIK010000114">
    <property type="protein sequence ID" value="KAJ3590530.1"/>
    <property type="molecule type" value="Genomic_DNA"/>
</dbReference>
<dbReference type="Proteomes" id="UP001148018">
    <property type="component" value="Unassembled WGS sequence"/>
</dbReference>
<gene>
    <name evidence="12" type="ORF">NHX12_008480</name>
</gene>
<evidence type="ECO:0000313" key="12">
    <source>
        <dbReference type="EMBL" id="KAJ3590530.1"/>
    </source>
</evidence>
<keyword evidence="3" id="KW-0378">Hydrolase</keyword>
<evidence type="ECO:0000256" key="3">
    <source>
        <dbReference type="ARBA" id="ARBA00022801"/>
    </source>
</evidence>
<evidence type="ECO:0000256" key="4">
    <source>
        <dbReference type="ARBA" id="ARBA00034725"/>
    </source>
</evidence>
<comment type="catalytic activity">
    <reaction evidence="7">
        <text>N-terminal N(alpha)-acetyl-L-cysteinyl-L-glutamyl-[protein] + H2O = N-terminal L-glutamyl-[protein] + N-acetyl-L-cysteine</text>
        <dbReference type="Rhea" id="RHEA:74583"/>
        <dbReference type="Rhea" id="RHEA-COMP:12668"/>
        <dbReference type="Rhea" id="RHEA-COMP:18396"/>
        <dbReference type="ChEBI" id="CHEBI:15377"/>
        <dbReference type="ChEBI" id="CHEBI:64721"/>
        <dbReference type="ChEBI" id="CHEBI:78236"/>
        <dbReference type="ChEBI" id="CHEBI:193601"/>
    </reaction>
    <physiologicalReaction direction="left-to-right" evidence="7">
        <dbReference type="Rhea" id="RHEA:74584"/>
    </physiologicalReaction>
</comment>
<comment type="catalytic activity">
    <reaction evidence="10">
        <text>N-terminal N(alpha)-acetyl-L-methionyl-L-glutamyl-[protein] + H2O = N-terminal L-glutamyl-[protein] + N-acetyl-L-methionine</text>
        <dbReference type="Rhea" id="RHEA:74575"/>
        <dbReference type="Rhea" id="RHEA-COMP:12668"/>
        <dbReference type="Rhea" id="RHEA-COMP:12697"/>
        <dbReference type="ChEBI" id="CHEBI:15377"/>
        <dbReference type="ChEBI" id="CHEBI:64721"/>
        <dbReference type="ChEBI" id="CHEBI:71670"/>
        <dbReference type="ChEBI" id="CHEBI:133360"/>
    </reaction>
    <physiologicalReaction direction="left-to-right" evidence="10">
        <dbReference type="Rhea" id="RHEA:74576"/>
    </physiologicalReaction>
</comment>
<accession>A0A9Q0I9V0</accession>
<dbReference type="GO" id="GO:0006508">
    <property type="term" value="P:proteolysis"/>
    <property type="evidence" value="ECO:0007669"/>
    <property type="project" value="UniProtKB-KW"/>
</dbReference>
<evidence type="ECO:0000256" key="8">
    <source>
        <dbReference type="ARBA" id="ARBA00049041"/>
    </source>
</evidence>
<reference evidence="12" key="1">
    <citation type="submission" date="2022-07" db="EMBL/GenBank/DDBJ databases">
        <title>Chromosome-level genome of Muraenolepis orangiensis.</title>
        <authorList>
            <person name="Kim J."/>
        </authorList>
    </citation>
    <scope>NUCLEOTIDE SEQUENCE</scope>
    <source>
        <strain evidence="12">KU_S4_2022</strain>
        <tissue evidence="12">Muscle</tissue>
    </source>
</reference>
<evidence type="ECO:0000256" key="9">
    <source>
        <dbReference type="ARBA" id="ARBA00093241"/>
    </source>
</evidence>
<evidence type="ECO:0000256" key="6">
    <source>
        <dbReference type="ARBA" id="ARBA00034908"/>
    </source>
</evidence>
<dbReference type="OrthoDB" id="198816at2759"/>
<dbReference type="InterPro" id="IPR040043">
    <property type="entry name" value="ACTMAP"/>
</dbReference>
<comment type="catalytic activity">
    <reaction evidence="9">
        <text>N-terminal N(alpha)-acetyl-L-methionyl-L-aspartyl-[protein] + H2O = N-terminal L-aspartyl-[protein] + N-acetyl-L-methionine</text>
        <dbReference type="Rhea" id="RHEA:74571"/>
        <dbReference type="Rhea" id="RHEA-COMP:12669"/>
        <dbReference type="Rhea" id="RHEA-COMP:12693"/>
        <dbReference type="ChEBI" id="CHEBI:15377"/>
        <dbReference type="ChEBI" id="CHEBI:64720"/>
        <dbReference type="ChEBI" id="CHEBI:71670"/>
        <dbReference type="ChEBI" id="CHEBI:133063"/>
    </reaction>
    <physiologicalReaction direction="left-to-right" evidence="9">
        <dbReference type="Rhea" id="RHEA:74572"/>
    </physiologicalReaction>
</comment>